<evidence type="ECO:0000313" key="13">
    <source>
        <dbReference type="EMBL" id="KAK6188164.1"/>
    </source>
</evidence>
<comment type="similarity">
    <text evidence="11">Belongs to the acireductone dioxygenase (ARD) family.</text>
</comment>
<feature type="binding site" evidence="11">
    <location>
        <position position="89"/>
    </location>
    <ligand>
        <name>Ni(2+)</name>
        <dbReference type="ChEBI" id="CHEBI:49786"/>
        <note>for nickel-dependent acireductone dioxygenase activity</note>
    </ligand>
</feature>
<gene>
    <name evidence="13" type="ORF">SNE40_004407</name>
    <name evidence="14" type="ORF">SNE40_004408</name>
</gene>
<keyword evidence="2 11" id="KW-0963">Cytoplasm</keyword>
<feature type="binding site" evidence="11">
    <location>
        <position position="89"/>
    </location>
    <ligand>
        <name>Fe(2+)</name>
        <dbReference type="ChEBI" id="CHEBI:29033"/>
        <note>for iron-dependent acireductone dioxygenase activity</note>
    </ligand>
</feature>
<dbReference type="GO" id="GO:0010309">
    <property type="term" value="F:acireductone dioxygenase [iron(II)-requiring] activity"/>
    <property type="evidence" value="ECO:0007669"/>
    <property type="project" value="UniProtKB-UniRule"/>
</dbReference>
<dbReference type="PANTHER" id="PTHR23418">
    <property type="entry name" value="ACIREDUCTONE DIOXYGENASE"/>
    <property type="match status" value="1"/>
</dbReference>
<dbReference type="Gene3D" id="2.60.120.10">
    <property type="entry name" value="Jelly Rolls"/>
    <property type="match status" value="1"/>
</dbReference>
<comment type="catalytic activity">
    <reaction evidence="1 11">
        <text>1,2-dihydroxy-5-(methylsulfanyl)pent-1-en-3-one + O2 = 4-methylsulfanyl-2-oxobutanoate + formate + 2 H(+)</text>
        <dbReference type="Rhea" id="RHEA:24504"/>
        <dbReference type="ChEBI" id="CHEBI:15378"/>
        <dbReference type="ChEBI" id="CHEBI:15379"/>
        <dbReference type="ChEBI" id="CHEBI:15740"/>
        <dbReference type="ChEBI" id="CHEBI:16723"/>
        <dbReference type="ChEBI" id="CHEBI:49252"/>
        <dbReference type="EC" id="1.13.11.54"/>
    </reaction>
</comment>
<dbReference type="Pfam" id="PF03079">
    <property type="entry name" value="ARD"/>
    <property type="match status" value="1"/>
</dbReference>
<dbReference type="GO" id="GO:0005506">
    <property type="term" value="F:iron ion binding"/>
    <property type="evidence" value="ECO:0007669"/>
    <property type="project" value="UniProtKB-UniRule"/>
</dbReference>
<dbReference type="HAMAP" id="MF_03154">
    <property type="entry name" value="Salvage_MtnD_euk"/>
    <property type="match status" value="1"/>
</dbReference>
<evidence type="ECO:0000313" key="15">
    <source>
        <dbReference type="Proteomes" id="UP001347796"/>
    </source>
</evidence>
<keyword evidence="3 11" id="KW-0533">Nickel</keyword>
<dbReference type="InterPro" id="IPR011051">
    <property type="entry name" value="RmlC_Cupin_sf"/>
</dbReference>
<dbReference type="FunFam" id="2.60.120.10:FF:000099">
    <property type="entry name" value="1,2-dihydroxy-3-keto-5-methylthiopentene dioxygenase"/>
    <property type="match status" value="1"/>
</dbReference>
<evidence type="ECO:0000256" key="2">
    <source>
        <dbReference type="ARBA" id="ARBA00022490"/>
    </source>
</evidence>
<evidence type="ECO:0000256" key="8">
    <source>
        <dbReference type="ARBA" id="ARBA00023004"/>
    </source>
</evidence>
<dbReference type="PANTHER" id="PTHR23418:SF0">
    <property type="entry name" value="ACIREDUCTONE DIOXYGENASE"/>
    <property type="match status" value="1"/>
</dbReference>
<keyword evidence="5 11" id="KW-0479">Metal-binding</keyword>
<comment type="cofactor">
    <cofactor evidence="11">
        <name>Fe(2+)</name>
        <dbReference type="ChEBI" id="CHEBI:29033"/>
    </cofactor>
    <cofactor evidence="11">
        <name>Ni(2+)</name>
        <dbReference type="ChEBI" id="CHEBI:49786"/>
    </cofactor>
    <text evidence="11">Binds either 1 Fe or Ni cation per monomer. Iron-binding promotes an acireductone dioxygenase reaction producing 2-keto-4-methylthiobutyrate, while nickel-binding promotes an acireductone dioxygenase reaction producing 3-(methylsulfanyl)propanoate.</text>
</comment>
<keyword evidence="6 11" id="KW-0223">Dioxygenase</keyword>
<dbReference type="CDD" id="cd02232">
    <property type="entry name" value="cupin_ARD"/>
    <property type="match status" value="1"/>
</dbReference>
<keyword evidence="9 11" id="KW-0486">Methionine biosynthesis</keyword>
<comment type="pathway">
    <text evidence="11">Amino-acid biosynthesis; L-methionine biosynthesis via salvage pathway; L-methionine from S-methyl-5-thio-alpha-D-ribose 1-phosphate: step 5/6.</text>
</comment>
<evidence type="ECO:0000256" key="12">
    <source>
        <dbReference type="SAM" id="MobiDB-lite"/>
    </source>
</evidence>
<dbReference type="GO" id="GO:0016151">
    <property type="term" value="F:nickel cation binding"/>
    <property type="evidence" value="ECO:0007669"/>
    <property type="project" value="UniProtKB-UniRule"/>
</dbReference>
<dbReference type="AlphaFoldDB" id="A0AAN8K5L5"/>
<name>A0AAN8K5L5_PATCE</name>
<protein>
    <recommendedName>
        <fullName evidence="11">Acireductone dioxygenase</fullName>
    </recommendedName>
    <alternativeName>
        <fullName evidence="11">Acireductone dioxygenase (Fe(2+)-requiring)</fullName>
        <shortName evidence="11">ARD'</shortName>
        <shortName evidence="11">Fe-ARD</shortName>
        <ecNumber evidence="11">1.13.11.54</ecNumber>
    </alternativeName>
    <alternativeName>
        <fullName evidence="11">Acireductone dioxygenase (Ni(2+)-requiring)</fullName>
        <shortName evidence="11">ARD</shortName>
        <shortName evidence="11">Ni-ARD</shortName>
        <ecNumber evidence="11">1.13.11.53</ecNumber>
    </alternativeName>
</protein>
<evidence type="ECO:0000256" key="6">
    <source>
        <dbReference type="ARBA" id="ARBA00022964"/>
    </source>
</evidence>
<keyword evidence="8 11" id="KW-0408">Iron</keyword>
<feature type="binding site" evidence="11">
    <location>
        <position position="95"/>
    </location>
    <ligand>
        <name>Ni(2+)</name>
        <dbReference type="ChEBI" id="CHEBI:49786"/>
        <note>for nickel-dependent acireductone dioxygenase activity</note>
    </ligand>
</feature>
<reference evidence="13 15" key="1">
    <citation type="submission" date="2024-01" db="EMBL/GenBank/DDBJ databases">
        <title>The genome of the rayed Mediterranean limpet Patella caerulea (Linnaeus, 1758).</title>
        <authorList>
            <person name="Anh-Thu Weber A."/>
            <person name="Halstead-Nussloch G."/>
        </authorList>
    </citation>
    <scope>NUCLEOTIDE SEQUENCE [LARGE SCALE GENOMIC DNA]</scope>
    <source>
        <strain evidence="13">AATW-2023a</strain>
        <tissue evidence="13">Whole specimen</tissue>
    </source>
</reference>
<feature type="binding site" evidence="11">
    <location>
        <position position="91"/>
    </location>
    <ligand>
        <name>Fe(2+)</name>
        <dbReference type="ChEBI" id="CHEBI:29033"/>
        <note>for iron-dependent acireductone dioxygenase activity</note>
    </ligand>
</feature>
<evidence type="ECO:0000256" key="4">
    <source>
        <dbReference type="ARBA" id="ARBA00022605"/>
    </source>
</evidence>
<evidence type="ECO:0000256" key="3">
    <source>
        <dbReference type="ARBA" id="ARBA00022596"/>
    </source>
</evidence>
<comment type="caution">
    <text evidence="13">The sequence shown here is derived from an EMBL/GenBank/DDBJ whole genome shotgun (WGS) entry which is preliminary data.</text>
</comment>
<feature type="binding site" evidence="11">
    <location>
        <position position="134"/>
    </location>
    <ligand>
        <name>Ni(2+)</name>
        <dbReference type="ChEBI" id="CHEBI:49786"/>
        <note>for nickel-dependent acireductone dioxygenase activity</note>
    </ligand>
</feature>
<dbReference type="GO" id="GO:0019509">
    <property type="term" value="P:L-methionine salvage from methylthioadenosine"/>
    <property type="evidence" value="ECO:0007669"/>
    <property type="project" value="UniProtKB-UniRule"/>
</dbReference>
<keyword evidence="10 11" id="KW-0539">Nucleus</keyword>
<evidence type="ECO:0000256" key="1">
    <source>
        <dbReference type="ARBA" id="ARBA00000428"/>
    </source>
</evidence>
<organism evidence="13 15">
    <name type="scientific">Patella caerulea</name>
    <name type="common">Rayed Mediterranean limpet</name>
    <dbReference type="NCBI Taxonomy" id="87958"/>
    <lineage>
        <taxon>Eukaryota</taxon>
        <taxon>Metazoa</taxon>
        <taxon>Spiralia</taxon>
        <taxon>Lophotrochozoa</taxon>
        <taxon>Mollusca</taxon>
        <taxon>Gastropoda</taxon>
        <taxon>Patellogastropoda</taxon>
        <taxon>Patelloidea</taxon>
        <taxon>Patellidae</taxon>
        <taxon>Patella</taxon>
    </lineage>
</organism>
<keyword evidence="4 11" id="KW-0028">Amino-acid biosynthesis</keyword>
<comment type="catalytic activity">
    <reaction evidence="11">
        <text>1,2-dihydroxy-5-(methylsulfanyl)pent-1-en-3-one + O2 = 3-(methylsulfanyl)propanoate + CO + formate + 2 H(+)</text>
        <dbReference type="Rhea" id="RHEA:14161"/>
        <dbReference type="ChEBI" id="CHEBI:15378"/>
        <dbReference type="ChEBI" id="CHEBI:15379"/>
        <dbReference type="ChEBI" id="CHEBI:15740"/>
        <dbReference type="ChEBI" id="CHEBI:17245"/>
        <dbReference type="ChEBI" id="CHEBI:49016"/>
        <dbReference type="ChEBI" id="CHEBI:49252"/>
        <dbReference type="EC" id="1.13.11.53"/>
    </reaction>
</comment>
<dbReference type="InterPro" id="IPR027496">
    <property type="entry name" value="ARD_euk"/>
</dbReference>
<evidence type="ECO:0000313" key="14">
    <source>
        <dbReference type="EMBL" id="KAK6188165.1"/>
    </source>
</evidence>
<evidence type="ECO:0000256" key="10">
    <source>
        <dbReference type="ARBA" id="ARBA00023242"/>
    </source>
</evidence>
<comment type="subcellular location">
    <subcellularLocation>
        <location evidence="11">Cytoplasm</location>
    </subcellularLocation>
    <subcellularLocation>
        <location evidence="11">Nucleus</location>
    </subcellularLocation>
</comment>
<dbReference type="SUPFAM" id="SSF51182">
    <property type="entry name" value="RmlC-like cupins"/>
    <property type="match status" value="1"/>
</dbReference>
<feature type="binding site" evidence="11">
    <location>
        <position position="91"/>
    </location>
    <ligand>
        <name>Ni(2+)</name>
        <dbReference type="ChEBI" id="CHEBI:49786"/>
        <note>for nickel-dependent acireductone dioxygenase activity</note>
    </ligand>
</feature>
<dbReference type="GO" id="GO:0005634">
    <property type="term" value="C:nucleus"/>
    <property type="evidence" value="ECO:0007669"/>
    <property type="project" value="UniProtKB-SubCell"/>
</dbReference>
<feature type="compositionally biased region" description="Polar residues" evidence="12">
    <location>
        <begin position="12"/>
        <end position="22"/>
    </location>
</feature>
<dbReference type="InterPro" id="IPR004313">
    <property type="entry name" value="ARD"/>
</dbReference>
<feature type="binding site" evidence="11">
    <location>
        <position position="95"/>
    </location>
    <ligand>
        <name>Fe(2+)</name>
        <dbReference type="ChEBI" id="CHEBI:29033"/>
        <note>for iron-dependent acireductone dioxygenase activity</note>
    </ligand>
</feature>
<sequence length="183" mass="21721">MVKIWLRDSDESNPSLPHQTSPPIFLSTDELFQRTGVKYIQVSDDACGDENQLKDLRLKHGYEHYDWLEIIPDTTEKHAKRMARFYEEHLHEDPEIRLITSGNGYFEIRDTEEKWIRIHMTRGDLIDLPPGIYHRFTLDTNGYIKMLRLFSEIPKWSAVNRCENDAHPARIRYEQFMKEAVTV</sequence>
<dbReference type="EC" id="1.13.11.54" evidence="11"/>
<keyword evidence="7 11" id="KW-0560">Oxidoreductase</keyword>
<dbReference type="Proteomes" id="UP001347796">
    <property type="component" value="Unassembled WGS sequence"/>
</dbReference>
<dbReference type="GO" id="GO:0010308">
    <property type="term" value="F:acireductone dioxygenase (Ni2+-requiring) activity"/>
    <property type="evidence" value="ECO:0007669"/>
    <property type="project" value="UniProtKB-UniRule"/>
</dbReference>
<evidence type="ECO:0000256" key="9">
    <source>
        <dbReference type="ARBA" id="ARBA00023167"/>
    </source>
</evidence>
<keyword evidence="15" id="KW-1185">Reference proteome</keyword>
<feature type="compositionally biased region" description="Basic and acidic residues" evidence="12">
    <location>
        <begin position="1"/>
        <end position="10"/>
    </location>
</feature>
<proteinExistence type="inferred from homology"/>
<accession>A0AAN8K5L5</accession>
<feature type="binding site" evidence="11">
    <location>
        <position position="134"/>
    </location>
    <ligand>
        <name>Fe(2+)</name>
        <dbReference type="ChEBI" id="CHEBI:29033"/>
        <note>for iron-dependent acireductone dioxygenase activity</note>
    </ligand>
</feature>
<evidence type="ECO:0000256" key="11">
    <source>
        <dbReference type="HAMAP-Rule" id="MF_03154"/>
    </source>
</evidence>
<dbReference type="EMBL" id="JAZGQO010000003">
    <property type="protein sequence ID" value="KAK6188164.1"/>
    <property type="molecule type" value="Genomic_DNA"/>
</dbReference>
<evidence type="ECO:0000256" key="7">
    <source>
        <dbReference type="ARBA" id="ARBA00023002"/>
    </source>
</evidence>
<dbReference type="GO" id="GO:0005737">
    <property type="term" value="C:cytoplasm"/>
    <property type="evidence" value="ECO:0007669"/>
    <property type="project" value="UniProtKB-SubCell"/>
</dbReference>
<dbReference type="InterPro" id="IPR014710">
    <property type="entry name" value="RmlC-like_jellyroll"/>
</dbReference>
<comment type="function">
    <text evidence="11">Catalyzes 2 different reactions between oxygen and the acireductone 1,2-dihydroxy-3-keto-5-methylthiopentene (DHK-MTPene) depending upon the metal bound in the active site. Fe-containing acireductone dioxygenase (Fe-ARD) produces formate and 2-keto-4-methylthiobutyrate (KMTB), the alpha-ketoacid precursor of methionine in the methionine recycle pathway. Ni-containing acireductone dioxygenase (Ni-ARD) produces methylthiopropionate, carbon monoxide and formate, and does not lie on the methionine recycle pathway.</text>
</comment>
<dbReference type="EMBL" id="JAZGQO010000003">
    <property type="protein sequence ID" value="KAK6188165.1"/>
    <property type="molecule type" value="Genomic_DNA"/>
</dbReference>
<evidence type="ECO:0000256" key="5">
    <source>
        <dbReference type="ARBA" id="ARBA00022723"/>
    </source>
</evidence>
<feature type="region of interest" description="Disordered" evidence="12">
    <location>
        <begin position="1"/>
        <end position="22"/>
    </location>
</feature>
<dbReference type="EC" id="1.13.11.53" evidence="11"/>